<dbReference type="EMBL" id="KN832870">
    <property type="protein sequence ID" value="KIN06945.1"/>
    <property type="molecule type" value="Genomic_DNA"/>
</dbReference>
<evidence type="ECO:0000259" key="3">
    <source>
        <dbReference type="Pfam" id="PF06985"/>
    </source>
</evidence>
<dbReference type="PROSITE" id="PS50005">
    <property type="entry name" value="TPR"/>
    <property type="match status" value="7"/>
</dbReference>
<reference evidence="4 5" key="1">
    <citation type="submission" date="2014-04" db="EMBL/GenBank/DDBJ databases">
        <authorList>
            <consortium name="DOE Joint Genome Institute"/>
            <person name="Kuo A."/>
            <person name="Martino E."/>
            <person name="Perotto S."/>
            <person name="Kohler A."/>
            <person name="Nagy L.G."/>
            <person name="Floudas D."/>
            <person name="Copeland A."/>
            <person name="Barry K.W."/>
            <person name="Cichocki N."/>
            <person name="Veneault-Fourrey C."/>
            <person name="LaButti K."/>
            <person name="Lindquist E.A."/>
            <person name="Lipzen A."/>
            <person name="Lundell T."/>
            <person name="Morin E."/>
            <person name="Murat C."/>
            <person name="Sun H."/>
            <person name="Tunlid A."/>
            <person name="Henrissat B."/>
            <person name="Grigoriev I.V."/>
            <person name="Hibbett D.S."/>
            <person name="Martin F."/>
            <person name="Nordberg H.P."/>
            <person name="Cantor M.N."/>
            <person name="Hua S.X."/>
        </authorList>
    </citation>
    <scope>NUCLEOTIDE SEQUENCE [LARGE SCALE GENOMIC DNA]</scope>
    <source>
        <strain evidence="4 5">Zn</strain>
    </source>
</reference>
<evidence type="ECO:0000313" key="5">
    <source>
        <dbReference type="Proteomes" id="UP000054321"/>
    </source>
</evidence>
<name>A0A0C3HVA8_OIDMZ</name>
<dbReference type="Pfam" id="PF13374">
    <property type="entry name" value="TPR_10"/>
    <property type="match status" value="2"/>
</dbReference>
<dbReference type="SUPFAM" id="SSF52540">
    <property type="entry name" value="P-loop containing nucleoside triphosphate hydrolases"/>
    <property type="match status" value="1"/>
</dbReference>
<dbReference type="Pfam" id="PF00931">
    <property type="entry name" value="NB-ARC"/>
    <property type="match status" value="1"/>
</dbReference>
<reference evidence="5" key="2">
    <citation type="submission" date="2015-01" db="EMBL/GenBank/DDBJ databases">
        <title>Evolutionary Origins and Diversification of the Mycorrhizal Mutualists.</title>
        <authorList>
            <consortium name="DOE Joint Genome Institute"/>
            <consortium name="Mycorrhizal Genomics Consortium"/>
            <person name="Kohler A."/>
            <person name="Kuo A."/>
            <person name="Nagy L.G."/>
            <person name="Floudas D."/>
            <person name="Copeland A."/>
            <person name="Barry K.W."/>
            <person name="Cichocki N."/>
            <person name="Veneault-Fourrey C."/>
            <person name="LaButti K."/>
            <person name="Lindquist E.A."/>
            <person name="Lipzen A."/>
            <person name="Lundell T."/>
            <person name="Morin E."/>
            <person name="Murat C."/>
            <person name="Riley R."/>
            <person name="Ohm R."/>
            <person name="Sun H."/>
            <person name="Tunlid A."/>
            <person name="Henrissat B."/>
            <person name="Grigoriev I.V."/>
            <person name="Hibbett D.S."/>
            <person name="Martin F."/>
        </authorList>
    </citation>
    <scope>NUCLEOTIDE SEQUENCE [LARGE SCALE GENOMIC DNA]</scope>
    <source>
        <strain evidence="5">Zn</strain>
    </source>
</reference>
<dbReference type="PANTHER" id="PTHR46082">
    <property type="entry name" value="ATP/GTP-BINDING PROTEIN-RELATED"/>
    <property type="match status" value="1"/>
</dbReference>
<dbReference type="PANTHER" id="PTHR46082:SF6">
    <property type="entry name" value="AAA+ ATPASE DOMAIN-CONTAINING PROTEIN-RELATED"/>
    <property type="match status" value="1"/>
</dbReference>
<organism evidence="4 5">
    <name type="scientific">Oidiodendron maius (strain Zn)</name>
    <dbReference type="NCBI Taxonomy" id="913774"/>
    <lineage>
        <taxon>Eukaryota</taxon>
        <taxon>Fungi</taxon>
        <taxon>Dikarya</taxon>
        <taxon>Ascomycota</taxon>
        <taxon>Pezizomycotina</taxon>
        <taxon>Leotiomycetes</taxon>
        <taxon>Leotiomycetes incertae sedis</taxon>
        <taxon>Myxotrichaceae</taxon>
        <taxon>Oidiodendron</taxon>
    </lineage>
</organism>
<feature type="domain" description="Heterokaryon incompatibility" evidence="3">
    <location>
        <begin position="25"/>
        <end position="111"/>
    </location>
</feature>
<sequence>MRLLELKSNGECSLTRDLTDNIPPYAILSHTWGEDHEEITFQDFMQDDGKSKVGYDKIRFCKEQAKRDNLQYFWIDTCCIDKSNSNELSEAINSMFRWYHGATKCYVYLLDVSGYNSYVDDKSNRPSWETAFRKSRWFTRGWTLQELIAPISVEFFSKEGVLLGDRGSLEQHIHEITGIPVKALQGGHLSDFNIIERMLWAEKRETKREEDKAYSLLGIFDVHMPLIYGEGRDSAFRRLREGIDNALKGIQREEFSVAFSLSDVSDIDYFVGREEELVEMHRKLSSDGGHRTVALHGLGGIGKTQLAVAYTKRHKDSYSAIFWLNIKDEDSIKQSFAKVAKQILQEHPLANHLDSVDMKGDKAIDAVKAWLGLPNNSRWLMIYDNYDNPKLPENTDPAAVNIYKFLPESYQGSIIITTRSSQVKIGHPIQVKGLENIRDSLNILSNTSRRDGLIDDPDAATLAKELDGLPLALATAGAYLDQVAISLSEYLYLYKESWAELQESTPGITSYKDRTLYTIWQISFNYIEQHNKLSAKLLRFWAYFDYKDLWFELLQHGNSEDPDWILELTKDKLSFYSAVRVLIDYRLVEVDMSSQDLIESKGYSIHGCVHLWSIHVLNQEWDYKLARLAVEFVGSHVQGQDVDRWWLTQQRLLQHVTRCSYILLNGLVINDDLAWIYGNFGDLYGKLSEAEKMLQRALQGLEKVLGTEHTSTLNTVGNLGSLYQDQGKFSEAEKMYQCALQGFEKALGVEHILTLDAVNNLGTLYAYQGKFSKSEQMYQHALYYKEKALGTEHISTLSTVNNLGSLYEDQGNLNEAEKMYQRALHGYEKALGKEHTSTLTTINNLGSLYVYQGKFSEAEKMFQDALRGREKALGLENASTLSTVNNLGNLYMDQGKFSEAEQMFQRALQGYEKALGAEYVSTLSAVNNLGTLYLKQGKLSEAEKMFQRALQGHEKVLGAEHISTLNTVGNLGNLYKHQGRLNEAEQMYQRTLQGHEKALGAEHILTLRTVYNLGSLYVYQGKLSEAEKMFQRALQGYEKTLGAEHPSTLSAANNLGNLYRDQGKFNEAEQMLQRAL</sequence>
<dbReference type="InterPro" id="IPR010730">
    <property type="entry name" value="HET"/>
</dbReference>
<gene>
    <name evidence="4" type="ORF">OIDMADRAFT_150200</name>
</gene>
<dbReference type="Pfam" id="PF13424">
    <property type="entry name" value="TPR_12"/>
    <property type="match status" value="4"/>
</dbReference>
<dbReference type="AlphaFoldDB" id="A0A0C3HVA8"/>
<dbReference type="Gene3D" id="3.40.50.300">
    <property type="entry name" value="P-loop containing nucleotide triphosphate hydrolases"/>
    <property type="match status" value="1"/>
</dbReference>
<feature type="repeat" description="TPR" evidence="1">
    <location>
        <begin position="797"/>
        <end position="830"/>
    </location>
</feature>
<dbReference type="Pfam" id="PF06985">
    <property type="entry name" value="HET"/>
    <property type="match status" value="1"/>
</dbReference>
<dbReference type="SUPFAM" id="SSF48452">
    <property type="entry name" value="TPR-like"/>
    <property type="match status" value="2"/>
</dbReference>
<protein>
    <submittedName>
        <fullName evidence="4">Uncharacterized protein</fullName>
    </submittedName>
</protein>
<dbReference type="InterPro" id="IPR011990">
    <property type="entry name" value="TPR-like_helical_dom_sf"/>
</dbReference>
<evidence type="ECO:0000259" key="2">
    <source>
        <dbReference type="Pfam" id="PF00931"/>
    </source>
</evidence>
<feature type="repeat" description="TPR" evidence="1">
    <location>
        <begin position="881"/>
        <end position="914"/>
    </location>
</feature>
<keyword evidence="5" id="KW-1185">Reference proteome</keyword>
<dbReference type="STRING" id="913774.A0A0C3HVA8"/>
<dbReference type="PRINTS" id="PR00364">
    <property type="entry name" value="DISEASERSIST"/>
</dbReference>
<dbReference type="InterPro" id="IPR053137">
    <property type="entry name" value="NLR-like"/>
</dbReference>
<feature type="repeat" description="TPR" evidence="1">
    <location>
        <begin position="965"/>
        <end position="998"/>
    </location>
</feature>
<dbReference type="InterPro" id="IPR027417">
    <property type="entry name" value="P-loop_NTPase"/>
</dbReference>
<proteinExistence type="predicted"/>
<dbReference type="Gene3D" id="1.25.40.10">
    <property type="entry name" value="Tetratricopeptide repeat domain"/>
    <property type="match status" value="4"/>
</dbReference>
<feature type="repeat" description="TPR" evidence="1">
    <location>
        <begin position="755"/>
        <end position="788"/>
    </location>
</feature>
<feature type="repeat" description="TPR" evidence="1">
    <location>
        <begin position="1007"/>
        <end position="1040"/>
    </location>
</feature>
<dbReference type="PROSITE" id="PS50293">
    <property type="entry name" value="TPR_REGION"/>
    <property type="match status" value="3"/>
</dbReference>
<keyword evidence="1" id="KW-0802">TPR repeat</keyword>
<evidence type="ECO:0000256" key="1">
    <source>
        <dbReference type="PROSITE-ProRule" id="PRU00339"/>
    </source>
</evidence>
<feature type="repeat" description="TPR" evidence="1">
    <location>
        <begin position="839"/>
        <end position="872"/>
    </location>
</feature>
<dbReference type="HOGENOM" id="CLU_000288_125_4_1"/>
<dbReference type="SMART" id="SM00028">
    <property type="entry name" value="TPR"/>
    <property type="match status" value="9"/>
</dbReference>
<dbReference type="InterPro" id="IPR002182">
    <property type="entry name" value="NB-ARC"/>
</dbReference>
<dbReference type="GO" id="GO:0043531">
    <property type="term" value="F:ADP binding"/>
    <property type="evidence" value="ECO:0007669"/>
    <property type="project" value="InterPro"/>
</dbReference>
<dbReference type="OrthoDB" id="674604at2759"/>
<accession>A0A0C3HVA8</accession>
<feature type="domain" description="NB-ARC" evidence="2">
    <location>
        <begin position="275"/>
        <end position="435"/>
    </location>
</feature>
<dbReference type="InParanoid" id="A0A0C3HVA8"/>
<evidence type="ECO:0000313" key="4">
    <source>
        <dbReference type="EMBL" id="KIN06945.1"/>
    </source>
</evidence>
<feature type="repeat" description="TPR" evidence="1">
    <location>
        <begin position="923"/>
        <end position="956"/>
    </location>
</feature>
<dbReference type="Proteomes" id="UP000054321">
    <property type="component" value="Unassembled WGS sequence"/>
</dbReference>
<dbReference type="InterPro" id="IPR019734">
    <property type="entry name" value="TPR_rpt"/>
</dbReference>